<organism evidence="1 2">
    <name type="scientific">Cnephaeus nilssonii</name>
    <name type="common">Northern bat</name>
    <name type="synonym">Eptesicus nilssonii</name>
    <dbReference type="NCBI Taxonomy" id="3371016"/>
    <lineage>
        <taxon>Eukaryota</taxon>
        <taxon>Metazoa</taxon>
        <taxon>Chordata</taxon>
        <taxon>Craniata</taxon>
        <taxon>Vertebrata</taxon>
        <taxon>Euteleostomi</taxon>
        <taxon>Mammalia</taxon>
        <taxon>Eutheria</taxon>
        <taxon>Laurasiatheria</taxon>
        <taxon>Chiroptera</taxon>
        <taxon>Yangochiroptera</taxon>
        <taxon>Vespertilionidae</taxon>
        <taxon>Cnephaeus</taxon>
    </lineage>
</organism>
<dbReference type="EMBL" id="JAULJE010000005">
    <property type="protein sequence ID" value="KAK1343390.1"/>
    <property type="molecule type" value="Genomic_DNA"/>
</dbReference>
<proteinExistence type="predicted"/>
<keyword evidence="2" id="KW-1185">Reference proteome</keyword>
<accession>A0AA40I5H4</accession>
<comment type="caution">
    <text evidence="1">The sequence shown here is derived from an EMBL/GenBank/DDBJ whole genome shotgun (WGS) entry which is preliminary data.</text>
</comment>
<protein>
    <submittedName>
        <fullName evidence="1">Uncharacterized protein</fullName>
    </submittedName>
</protein>
<reference evidence="1" key="1">
    <citation type="submission" date="2023-06" db="EMBL/GenBank/DDBJ databases">
        <title>Reference genome for the Northern bat (Eptesicus nilssonii), a most northern bat species.</title>
        <authorList>
            <person name="Laine V.N."/>
            <person name="Pulliainen A.T."/>
            <person name="Lilley T.M."/>
        </authorList>
    </citation>
    <scope>NUCLEOTIDE SEQUENCE</scope>
    <source>
        <strain evidence="1">BLF_Eptnil</strain>
        <tissue evidence="1">Kidney</tissue>
    </source>
</reference>
<dbReference type="AlphaFoldDB" id="A0AA40I5H4"/>
<evidence type="ECO:0000313" key="1">
    <source>
        <dbReference type="EMBL" id="KAK1343390.1"/>
    </source>
</evidence>
<dbReference type="Proteomes" id="UP001177744">
    <property type="component" value="Unassembled WGS sequence"/>
</dbReference>
<evidence type="ECO:0000313" key="2">
    <source>
        <dbReference type="Proteomes" id="UP001177744"/>
    </source>
</evidence>
<sequence length="178" mass="19514">MLVLEDRDGLPLSVAVTCEVGTPANPPPEAWSRRDVCQRLSLSASRMITKARKTQETTATATTRYRVRSEASGVEGISRLPKSANTSGMLLATATVQSEIRGVRVHGGFKATQISQDIWDAVSHRHSECDSGRERGLAVVLNCHHQALLERISVQQGPRSAHLSCVQPHREESLARWP</sequence>
<name>A0AA40I5H4_CNENI</name>
<gene>
    <name evidence="1" type="ORF">QTO34_016170</name>
</gene>